<dbReference type="InterPro" id="IPR014821">
    <property type="entry name" value="Ins145_P3_rcpt"/>
</dbReference>
<sequence length="94" mass="10071">MEISRAKINEMSQVVLTLVDFSTDPVNIHSREGQSAVDLIVGEAAKNCKRPWPPPPSPKAMGPEMHSSASFLHMGDIVSLYAEGSVCGFISTLG</sequence>
<dbReference type="Pfam" id="PF08709">
    <property type="entry name" value="Ins145_P3_rec"/>
    <property type="match status" value="1"/>
</dbReference>
<accession>A0AAN8XG13</accession>
<feature type="domain" description="Inositol 1,4,5-trisphosphate/ryanodine receptor" evidence="1">
    <location>
        <begin position="68"/>
        <end position="94"/>
    </location>
</feature>
<reference evidence="2 3" key="1">
    <citation type="submission" date="2023-11" db="EMBL/GenBank/DDBJ databases">
        <title>Halocaridina rubra genome assembly.</title>
        <authorList>
            <person name="Smith C."/>
        </authorList>
    </citation>
    <scope>NUCLEOTIDE SEQUENCE [LARGE SCALE GENOMIC DNA]</scope>
    <source>
        <strain evidence="2">EP-1</strain>
        <tissue evidence="2">Whole</tissue>
    </source>
</reference>
<organism evidence="2 3">
    <name type="scientific">Halocaridina rubra</name>
    <name type="common">Hawaiian red shrimp</name>
    <dbReference type="NCBI Taxonomy" id="373956"/>
    <lineage>
        <taxon>Eukaryota</taxon>
        <taxon>Metazoa</taxon>
        <taxon>Ecdysozoa</taxon>
        <taxon>Arthropoda</taxon>
        <taxon>Crustacea</taxon>
        <taxon>Multicrustacea</taxon>
        <taxon>Malacostraca</taxon>
        <taxon>Eumalacostraca</taxon>
        <taxon>Eucarida</taxon>
        <taxon>Decapoda</taxon>
        <taxon>Pleocyemata</taxon>
        <taxon>Caridea</taxon>
        <taxon>Atyoidea</taxon>
        <taxon>Atyidae</taxon>
        <taxon>Halocaridina</taxon>
    </lineage>
</organism>
<keyword evidence="3" id="KW-1185">Reference proteome</keyword>
<protein>
    <recommendedName>
        <fullName evidence="1">Inositol 1,4,5-trisphosphate/ryanodine receptor domain-containing protein</fullName>
    </recommendedName>
</protein>
<evidence type="ECO:0000313" key="3">
    <source>
        <dbReference type="Proteomes" id="UP001381693"/>
    </source>
</evidence>
<dbReference type="Proteomes" id="UP001381693">
    <property type="component" value="Unassembled WGS sequence"/>
</dbReference>
<name>A0AAN8XG13_HALRR</name>
<proteinExistence type="predicted"/>
<evidence type="ECO:0000313" key="2">
    <source>
        <dbReference type="EMBL" id="KAK7083461.1"/>
    </source>
</evidence>
<feature type="non-terminal residue" evidence="2">
    <location>
        <position position="94"/>
    </location>
</feature>
<evidence type="ECO:0000259" key="1">
    <source>
        <dbReference type="Pfam" id="PF08709"/>
    </source>
</evidence>
<dbReference type="EMBL" id="JAXCGZ010002994">
    <property type="protein sequence ID" value="KAK7083461.1"/>
    <property type="molecule type" value="Genomic_DNA"/>
</dbReference>
<dbReference type="AlphaFoldDB" id="A0AAN8XG13"/>
<gene>
    <name evidence="2" type="ORF">SK128_014901</name>
</gene>
<comment type="caution">
    <text evidence="2">The sequence shown here is derived from an EMBL/GenBank/DDBJ whole genome shotgun (WGS) entry which is preliminary data.</text>
</comment>